<accession>A0AAE3FNV1</accession>
<feature type="non-terminal residue" evidence="3">
    <location>
        <position position="143"/>
    </location>
</feature>
<dbReference type="GO" id="GO:0005829">
    <property type="term" value="C:cytosol"/>
    <property type="evidence" value="ECO:0007669"/>
    <property type="project" value="TreeGrafter"/>
</dbReference>
<dbReference type="GO" id="GO:0003723">
    <property type="term" value="F:RNA binding"/>
    <property type="evidence" value="ECO:0007669"/>
    <property type="project" value="UniProtKB-UniRule"/>
</dbReference>
<dbReference type="AlphaFoldDB" id="A0AAE3FNV1"/>
<dbReference type="Gene3D" id="3.30.2130.30">
    <property type="match status" value="1"/>
</dbReference>
<dbReference type="GO" id="GO:0052837">
    <property type="term" value="P:thiazole biosynthetic process"/>
    <property type="evidence" value="ECO:0007669"/>
    <property type="project" value="TreeGrafter"/>
</dbReference>
<keyword evidence="1" id="KW-0694">RNA-binding</keyword>
<dbReference type="CDD" id="cd11716">
    <property type="entry name" value="THUMP_ThiI"/>
    <property type="match status" value="1"/>
</dbReference>
<sequence length="143" mass="15943">MKVLIVRYSEVGIKGDFTRRKMERLLINNLLASAKRKGCGKVGVVHGEGRIFLYGDVDCLAKSSTMVFGVKSVSPAEELEFTSLDQIAEKAEELWREEVKGRSFAVRVRRLGQHPFSSIDVADAIGSRLVKYGRVNLDSPEVE</sequence>
<dbReference type="InterPro" id="IPR004114">
    <property type="entry name" value="THUMP_dom"/>
</dbReference>
<dbReference type="SUPFAM" id="SSF143437">
    <property type="entry name" value="THUMP domain-like"/>
    <property type="match status" value="1"/>
</dbReference>
<dbReference type="Pfam" id="PF02926">
    <property type="entry name" value="THUMP"/>
    <property type="match status" value="1"/>
</dbReference>
<dbReference type="GO" id="GO:0002937">
    <property type="term" value="P:tRNA 4-thiouridine biosynthesis"/>
    <property type="evidence" value="ECO:0007669"/>
    <property type="project" value="TreeGrafter"/>
</dbReference>
<gene>
    <name evidence="3" type="ORF">TQ35_009940</name>
</gene>
<dbReference type="SMART" id="SM00981">
    <property type="entry name" value="THUMP"/>
    <property type="match status" value="1"/>
</dbReference>
<evidence type="ECO:0000256" key="1">
    <source>
        <dbReference type="PROSITE-ProRule" id="PRU00529"/>
    </source>
</evidence>
<proteinExistence type="predicted"/>
<name>A0AAE3FNV1_9CREN</name>
<organism evidence="3">
    <name type="scientific">Candidatus Aramenus sulfurataquae</name>
    <dbReference type="NCBI Taxonomy" id="1326980"/>
    <lineage>
        <taxon>Archaea</taxon>
        <taxon>Thermoproteota</taxon>
        <taxon>Thermoprotei</taxon>
        <taxon>Sulfolobales</taxon>
        <taxon>Sulfolobaceae</taxon>
        <taxon>Candidatus Aramenus</taxon>
    </lineage>
</organism>
<evidence type="ECO:0000313" key="3">
    <source>
        <dbReference type="EMBL" id="MCL7344877.1"/>
    </source>
</evidence>
<dbReference type="Pfam" id="PF22025">
    <property type="entry name" value="ThiI_fer"/>
    <property type="match status" value="1"/>
</dbReference>
<evidence type="ECO:0000259" key="2">
    <source>
        <dbReference type="PROSITE" id="PS51165"/>
    </source>
</evidence>
<dbReference type="EMBL" id="JZWS02000060">
    <property type="protein sequence ID" value="MCL7344877.1"/>
    <property type="molecule type" value="Genomic_DNA"/>
</dbReference>
<protein>
    <submittedName>
        <fullName evidence="3">THUMP domain-containing protein</fullName>
    </submittedName>
</protein>
<dbReference type="PANTHER" id="PTHR43209">
    <property type="entry name" value="TRNA SULFURTRANSFERASE"/>
    <property type="match status" value="1"/>
</dbReference>
<reference evidence="3" key="1">
    <citation type="submission" date="2022-05" db="EMBL/GenBank/DDBJ databases">
        <title>Metagenome Sequencing of an Archaeal-Dominated Microbial Community from a Hot Spring at the Los Azufres Geothermal Field, Mexico.</title>
        <authorList>
            <person name="Marin-Paredes R."/>
            <person name="Martinez-Romero E."/>
            <person name="Servin-Garciduenas L.E."/>
        </authorList>
    </citation>
    <scope>NUCLEOTIDE SEQUENCE</scope>
    <source>
        <strain evidence="3">AZ1-454</strain>
    </source>
</reference>
<dbReference type="PROSITE" id="PS51165">
    <property type="entry name" value="THUMP"/>
    <property type="match status" value="1"/>
</dbReference>
<comment type="caution">
    <text evidence="3">The sequence shown here is derived from an EMBL/GenBank/DDBJ whole genome shotgun (WGS) entry which is preliminary data.</text>
</comment>
<dbReference type="InterPro" id="IPR054173">
    <property type="entry name" value="ThiI_fer"/>
</dbReference>
<dbReference type="InterPro" id="IPR050102">
    <property type="entry name" value="tRNA_sulfurtransferase_ThiI"/>
</dbReference>
<feature type="domain" description="THUMP" evidence="2">
    <location>
        <begin position="58"/>
        <end position="143"/>
    </location>
</feature>
<dbReference type="InterPro" id="IPR049962">
    <property type="entry name" value="THUMP_ThiI"/>
</dbReference>
<dbReference type="PANTHER" id="PTHR43209:SF1">
    <property type="entry name" value="TRNA SULFURTRANSFERASE"/>
    <property type="match status" value="1"/>
</dbReference>